<proteinExistence type="predicted"/>
<name>A0A1S8A4Q2_ROSNE</name>
<sequence>MGRHENGPELGYHVAVESKIFLALATLELGTWELEVETDDGSVRTPWLDPTAVLCVDLLKYPGSLR</sequence>
<gene>
    <name evidence="1" type="ORF">SAMD00023353_0101940</name>
</gene>
<reference evidence="1" key="1">
    <citation type="submission" date="2016-03" db="EMBL/GenBank/DDBJ databases">
        <title>Draft genome sequence of Rosellinia necatrix.</title>
        <authorList>
            <person name="Kanematsu S."/>
        </authorList>
    </citation>
    <scope>NUCLEOTIDE SEQUENCE [LARGE SCALE GENOMIC DNA]</scope>
    <source>
        <strain evidence="1">W97</strain>
    </source>
</reference>
<organism evidence="1">
    <name type="scientific">Rosellinia necatrix</name>
    <name type="common">White root-rot fungus</name>
    <dbReference type="NCBI Taxonomy" id="77044"/>
    <lineage>
        <taxon>Eukaryota</taxon>
        <taxon>Fungi</taxon>
        <taxon>Dikarya</taxon>
        <taxon>Ascomycota</taxon>
        <taxon>Pezizomycotina</taxon>
        <taxon>Sordariomycetes</taxon>
        <taxon>Xylariomycetidae</taxon>
        <taxon>Xylariales</taxon>
        <taxon>Xylariaceae</taxon>
        <taxon>Rosellinia</taxon>
    </lineage>
</organism>
<evidence type="ECO:0000313" key="1">
    <source>
        <dbReference type="EMBL" id="GAW25041.1"/>
    </source>
</evidence>
<dbReference type="Proteomes" id="UP000054516">
    <property type="component" value="Unassembled WGS sequence"/>
</dbReference>
<dbReference type="EMBL" id="DF977446">
    <property type="protein sequence ID" value="GAW25041.1"/>
    <property type="molecule type" value="Genomic_DNA"/>
</dbReference>
<evidence type="ECO:0000313" key="2">
    <source>
        <dbReference type="Proteomes" id="UP000054516"/>
    </source>
</evidence>
<keyword evidence="2" id="KW-1185">Reference proteome</keyword>
<protein>
    <submittedName>
        <fullName evidence="1">Uncharacterized protein</fullName>
    </submittedName>
</protein>
<accession>A0A1S8A4Q2</accession>
<dbReference type="AlphaFoldDB" id="A0A1S8A4Q2"/>